<reference evidence="1" key="1">
    <citation type="journal article" date="2022" name="bioRxiv">
        <title>Sequencing and chromosome-scale assembly of the giantPleurodeles waltlgenome.</title>
        <authorList>
            <person name="Brown T."/>
            <person name="Elewa A."/>
            <person name="Iarovenko S."/>
            <person name="Subramanian E."/>
            <person name="Araus A.J."/>
            <person name="Petzold A."/>
            <person name="Susuki M."/>
            <person name="Suzuki K.-i.T."/>
            <person name="Hayashi T."/>
            <person name="Toyoda A."/>
            <person name="Oliveira C."/>
            <person name="Osipova E."/>
            <person name="Leigh N.D."/>
            <person name="Simon A."/>
            <person name="Yun M.H."/>
        </authorList>
    </citation>
    <scope>NUCLEOTIDE SEQUENCE</scope>
    <source>
        <strain evidence="1">20211129_DDA</strain>
        <tissue evidence="1">Liver</tissue>
    </source>
</reference>
<evidence type="ECO:0000313" key="1">
    <source>
        <dbReference type="EMBL" id="KAJ1094109.1"/>
    </source>
</evidence>
<sequence length="90" mass="10633">MGGVADWGLQQPVYYQLSGPYIGPFWPGLSQVEEAYRIPSSVWMEFYFSECTRICYLKQVCNQVKLWTVFYFSECMRICYLETRLQSSKT</sequence>
<protein>
    <submittedName>
        <fullName evidence="1">Uncharacterized protein</fullName>
    </submittedName>
</protein>
<dbReference type="AlphaFoldDB" id="A0AAV7LTX3"/>
<proteinExistence type="predicted"/>
<dbReference type="EMBL" id="JANPWB010000015">
    <property type="protein sequence ID" value="KAJ1094109.1"/>
    <property type="molecule type" value="Genomic_DNA"/>
</dbReference>
<name>A0AAV7LTX3_PLEWA</name>
<gene>
    <name evidence="1" type="ORF">NDU88_007193</name>
</gene>
<organism evidence="1 2">
    <name type="scientific">Pleurodeles waltl</name>
    <name type="common">Iberian ribbed newt</name>
    <dbReference type="NCBI Taxonomy" id="8319"/>
    <lineage>
        <taxon>Eukaryota</taxon>
        <taxon>Metazoa</taxon>
        <taxon>Chordata</taxon>
        <taxon>Craniata</taxon>
        <taxon>Vertebrata</taxon>
        <taxon>Euteleostomi</taxon>
        <taxon>Amphibia</taxon>
        <taxon>Batrachia</taxon>
        <taxon>Caudata</taxon>
        <taxon>Salamandroidea</taxon>
        <taxon>Salamandridae</taxon>
        <taxon>Pleurodelinae</taxon>
        <taxon>Pleurodeles</taxon>
    </lineage>
</organism>
<evidence type="ECO:0000313" key="2">
    <source>
        <dbReference type="Proteomes" id="UP001066276"/>
    </source>
</evidence>
<comment type="caution">
    <text evidence="1">The sequence shown here is derived from an EMBL/GenBank/DDBJ whole genome shotgun (WGS) entry which is preliminary data.</text>
</comment>
<accession>A0AAV7LTX3</accession>
<dbReference type="Proteomes" id="UP001066276">
    <property type="component" value="Chromosome 11"/>
</dbReference>
<keyword evidence="2" id="KW-1185">Reference proteome</keyword>